<dbReference type="EMBL" id="JAUKUD010000002">
    <property type="protein sequence ID" value="KAK0751453.1"/>
    <property type="molecule type" value="Genomic_DNA"/>
</dbReference>
<evidence type="ECO:0000259" key="2">
    <source>
        <dbReference type="Pfam" id="PF07859"/>
    </source>
</evidence>
<sequence>PPVIERAIHAASIGVIQGLTIPTELIRGLRDTYYPPPGRPDIVKAYQPRRRLPVRQAIPNPPPPQCPIFFPTHHDLLSPAVLPCLFTIHGGGFTLGTPADDDAWNRSFADTASVLVIALNYSKAPWSAFPHPLLDVEALYHACLSDASLPLDPSRTALCGFDAGANLALALSQLPSVRAGYLPRTRQRHPQNPFPTPYHLPTHPFPPPRAVIPICGLLDFSTAPALKAPSRPYKPTLAAPRGWGPSLDLAARLLPSSAWSYIPYGHDVSDPLLSPAFAPRRALPPHVMVVAAELDCLAHESWRAACAWAGRAMPDRETPVGRRGVARARGCLDDGRGPGGGKFAWGEEHDGGAGTTRWLLVPDVMHGFESAGWRTRYMWADEEGRRDAEMKTYACQREMADWLWGVVWK</sequence>
<feature type="non-terminal residue" evidence="3">
    <location>
        <position position="1"/>
    </location>
</feature>
<gene>
    <name evidence="3" type="ORF">B0T18DRAFT_457193</name>
</gene>
<dbReference type="Proteomes" id="UP001172155">
    <property type="component" value="Unassembled WGS sequence"/>
</dbReference>
<protein>
    <submittedName>
        <fullName evidence="3">Alpha/Beta hydrolase protein</fullName>
    </submittedName>
</protein>
<evidence type="ECO:0000313" key="4">
    <source>
        <dbReference type="Proteomes" id="UP001172155"/>
    </source>
</evidence>
<comment type="caution">
    <text evidence="3">The sequence shown here is derived from an EMBL/GenBank/DDBJ whole genome shotgun (WGS) entry which is preliminary data.</text>
</comment>
<dbReference type="InterPro" id="IPR029058">
    <property type="entry name" value="AB_hydrolase_fold"/>
</dbReference>
<evidence type="ECO:0000313" key="3">
    <source>
        <dbReference type="EMBL" id="KAK0751453.1"/>
    </source>
</evidence>
<accession>A0AA40K9W5</accession>
<proteinExistence type="predicted"/>
<dbReference type="SUPFAM" id="SSF53474">
    <property type="entry name" value="alpha/beta-Hydrolases"/>
    <property type="match status" value="1"/>
</dbReference>
<dbReference type="InterPro" id="IPR050300">
    <property type="entry name" value="GDXG_lipolytic_enzyme"/>
</dbReference>
<dbReference type="Gene3D" id="3.40.50.1820">
    <property type="entry name" value="alpha/beta hydrolase"/>
    <property type="match status" value="1"/>
</dbReference>
<dbReference type="PANTHER" id="PTHR48081">
    <property type="entry name" value="AB HYDROLASE SUPERFAMILY PROTEIN C4A8.06C"/>
    <property type="match status" value="1"/>
</dbReference>
<feature type="domain" description="Alpha/beta hydrolase fold-3" evidence="2">
    <location>
        <begin position="86"/>
        <end position="306"/>
    </location>
</feature>
<dbReference type="PANTHER" id="PTHR48081:SF3">
    <property type="entry name" value="ALPHA_BETA HYDROLASE FOLD-3 DOMAIN-CONTAINING PROTEIN"/>
    <property type="match status" value="1"/>
</dbReference>
<evidence type="ECO:0000256" key="1">
    <source>
        <dbReference type="ARBA" id="ARBA00022801"/>
    </source>
</evidence>
<dbReference type="InterPro" id="IPR013094">
    <property type="entry name" value="AB_hydrolase_3"/>
</dbReference>
<keyword evidence="1 3" id="KW-0378">Hydrolase</keyword>
<organism evidence="3 4">
    <name type="scientific">Schizothecium vesticola</name>
    <dbReference type="NCBI Taxonomy" id="314040"/>
    <lineage>
        <taxon>Eukaryota</taxon>
        <taxon>Fungi</taxon>
        <taxon>Dikarya</taxon>
        <taxon>Ascomycota</taxon>
        <taxon>Pezizomycotina</taxon>
        <taxon>Sordariomycetes</taxon>
        <taxon>Sordariomycetidae</taxon>
        <taxon>Sordariales</taxon>
        <taxon>Schizotheciaceae</taxon>
        <taxon>Schizothecium</taxon>
    </lineage>
</organism>
<reference evidence="3" key="1">
    <citation type="submission" date="2023-06" db="EMBL/GenBank/DDBJ databases">
        <title>Genome-scale phylogeny and comparative genomics of the fungal order Sordariales.</title>
        <authorList>
            <consortium name="Lawrence Berkeley National Laboratory"/>
            <person name="Hensen N."/>
            <person name="Bonometti L."/>
            <person name="Westerberg I."/>
            <person name="Brannstrom I.O."/>
            <person name="Guillou S."/>
            <person name="Cros-Aarteil S."/>
            <person name="Calhoun S."/>
            <person name="Haridas S."/>
            <person name="Kuo A."/>
            <person name="Mondo S."/>
            <person name="Pangilinan J."/>
            <person name="Riley R."/>
            <person name="LaButti K."/>
            <person name="Andreopoulos B."/>
            <person name="Lipzen A."/>
            <person name="Chen C."/>
            <person name="Yanf M."/>
            <person name="Daum C."/>
            <person name="Ng V."/>
            <person name="Clum A."/>
            <person name="Steindorff A."/>
            <person name="Ohm R."/>
            <person name="Martin F."/>
            <person name="Silar P."/>
            <person name="Natvig D."/>
            <person name="Lalanne C."/>
            <person name="Gautier V."/>
            <person name="Ament-velasquez S.L."/>
            <person name="Kruys A."/>
            <person name="Hutchinson M.I."/>
            <person name="Powell A.J."/>
            <person name="Barry K."/>
            <person name="Miller A.N."/>
            <person name="Grigoriev I.V."/>
            <person name="Debuchy R."/>
            <person name="Gladieux P."/>
            <person name="Thoren M.H."/>
            <person name="Johannesson H."/>
        </authorList>
    </citation>
    <scope>NUCLEOTIDE SEQUENCE</scope>
    <source>
        <strain evidence="3">SMH3187-1</strain>
    </source>
</reference>
<name>A0AA40K9W5_9PEZI</name>
<dbReference type="Pfam" id="PF07859">
    <property type="entry name" value="Abhydrolase_3"/>
    <property type="match status" value="1"/>
</dbReference>
<dbReference type="GO" id="GO:0016787">
    <property type="term" value="F:hydrolase activity"/>
    <property type="evidence" value="ECO:0007669"/>
    <property type="project" value="UniProtKB-KW"/>
</dbReference>
<dbReference type="AlphaFoldDB" id="A0AA40K9W5"/>
<keyword evidence="4" id="KW-1185">Reference proteome</keyword>